<sequence length="325" mass="36035">MFSKTRVAVLRGGPSSEYDVSLKTGASVISAIPDSHHPLDVFIDKNGHWHLHGRREETHAILGKVELVWNALHGEYGEDGSIQHLLEMHHIPFIGSPRYPTLLAMNKALAKNMVANEGIQTPYFKFYRKEDVNDYQALANELYRTFPQPSVIKPVSKGSSLGVSVTETLEGITYALELAFQDSDAIIVEEFIPGTEAICGIIEGYRGDNIYTLLPVEVQLAPESLFLDYHGKHSGNASFRAPGNFSSSLKRELQQTAITIHELLGLRHFSSTDFIVHPTRGIYFLETDSVPVLGEQSAFKAGLTSVGSSMEHFVEHMLTLASRQK</sequence>
<evidence type="ECO:0000256" key="2">
    <source>
        <dbReference type="ARBA" id="ARBA00022598"/>
    </source>
</evidence>
<feature type="domain" description="ATP-grasp" evidence="5">
    <location>
        <begin position="111"/>
        <end position="319"/>
    </location>
</feature>
<dbReference type="InterPro" id="IPR011127">
    <property type="entry name" value="Dala_Dala_lig_N"/>
</dbReference>
<comment type="caution">
    <text evidence="6">The sequence shown here is derived from an EMBL/GenBank/DDBJ whole genome shotgun (WGS) entry which is preliminary data.</text>
</comment>
<dbReference type="InterPro" id="IPR011095">
    <property type="entry name" value="Dala_Dala_lig_C"/>
</dbReference>
<dbReference type="Gene3D" id="3.30.1490.20">
    <property type="entry name" value="ATP-grasp fold, A domain"/>
    <property type="match status" value="1"/>
</dbReference>
<dbReference type="Pfam" id="PF01820">
    <property type="entry name" value="Dala_Dala_lig_N"/>
    <property type="match status" value="1"/>
</dbReference>
<keyword evidence="2" id="KW-0436">Ligase</keyword>
<dbReference type="PROSITE" id="PS50975">
    <property type="entry name" value="ATP_GRASP"/>
    <property type="match status" value="1"/>
</dbReference>
<evidence type="ECO:0000256" key="4">
    <source>
        <dbReference type="PROSITE-ProRule" id="PRU00409"/>
    </source>
</evidence>
<evidence type="ECO:0000256" key="1">
    <source>
        <dbReference type="ARBA" id="ARBA00010871"/>
    </source>
</evidence>
<reference evidence="6 7" key="1">
    <citation type="submission" date="2017-09" db="EMBL/GenBank/DDBJ databases">
        <title>Depth-based differentiation of microbial function through sediment-hosted aquifers and enrichment of novel symbionts in the deep terrestrial subsurface.</title>
        <authorList>
            <person name="Probst A.J."/>
            <person name="Ladd B."/>
            <person name="Jarett J.K."/>
            <person name="Geller-Mcgrath D.E."/>
            <person name="Sieber C.M."/>
            <person name="Emerson J.B."/>
            <person name="Anantharaman K."/>
            <person name="Thomas B.C."/>
            <person name="Malmstrom R."/>
            <person name="Stieglmeier M."/>
            <person name="Klingl A."/>
            <person name="Woyke T."/>
            <person name="Ryan C.M."/>
            <person name="Banfield J.F."/>
        </authorList>
    </citation>
    <scope>NUCLEOTIDE SEQUENCE [LARGE SCALE GENOMIC DNA]</scope>
    <source>
        <strain evidence="6">CG11_big_fil_rev_8_21_14_0_20_46_11</strain>
    </source>
</reference>
<evidence type="ECO:0000259" key="5">
    <source>
        <dbReference type="PROSITE" id="PS50975"/>
    </source>
</evidence>
<dbReference type="InterPro" id="IPR013815">
    <property type="entry name" value="ATP_grasp_subdomain_1"/>
</dbReference>
<name>A0A2H0KC58_9BACT</name>
<dbReference type="SUPFAM" id="SSF56059">
    <property type="entry name" value="Glutathione synthetase ATP-binding domain-like"/>
    <property type="match status" value="1"/>
</dbReference>
<dbReference type="PANTHER" id="PTHR23132">
    <property type="entry name" value="D-ALANINE--D-ALANINE LIGASE"/>
    <property type="match status" value="1"/>
</dbReference>
<dbReference type="Gene3D" id="3.30.470.20">
    <property type="entry name" value="ATP-grasp fold, B domain"/>
    <property type="match status" value="1"/>
</dbReference>
<organism evidence="6 7">
    <name type="scientific">Candidatus Taylorbacteria bacterium CG11_big_fil_rev_8_21_14_0_20_46_11</name>
    <dbReference type="NCBI Taxonomy" id="1975025"/>
    <lineage>
        <taxon>Bacteria</taxon>
        <taxon>Candidatus Tayloriibacteriota</taxon>
    </lineage>
</organism>
<dbReference type="GO" id="GO:0071555">
    <property type="term" value="P:cell wall organization"/>
    <property type="evidence" value="ECO:0007669"/>
    <property type="project" value="UniProtKB-KW"/>
</dbReference>
<dbReference type="PANTHER" id="PTHR23132:SF23">
    <property type="entry name" value="D-ALANINE--D-ALANINE LIGASE B"/>
    <property type="match status" value="1"/>
</dbReference>
<dbReference type="GO" id="GO:0046872">
    <property type="term" value="F:metal ion binding"/>
    <property type="evidence" value="ECO:0007669"/>
    <property type="project" value="InterPro"/>
</dbReference>
<gene>
    <name evidence="6" type="ORF">COV91_05430</name>
</gene>
<dbReference type="SUPFAM" id="SSF52440">
    <property type="entry name" value="PreATP-grasp domain"/>
    <property type="match status" value="1"/>
</dbReference>
<proteinExistence type="inferred from homology"/>
<evidence type="ECO:0000256" key="3">
    <source>
        <dbReference type="ARBA" id="ARBA00023316"/>
    </source>
</evidence>
<dbReference type="InterPro" id="IPR011761">
    <property type="entry name" value="ATP-grasp"/>
</dbReference>
<keyword evidence="4" id="KW-0067">ATP-binding</keyword>
<keyword evidence="4" id="KW-0547">Nucleotide-binding</keyword>
<comment type="similarity">
    <text evidence="1">Belongs to the D-alanine--D-alanine ligase family.</text>
</comment>
<evidence type="ECO:0000313" key="6">
    <source>
        <dbReference type="EMBL" id="PIQ68183.1"/>
    </source>
</evidence>
<dbReference type="InterPro" id="IPR016185">
    <property type="entry name" value="PreATP-grasp_dom_sf"/>
</dbReference>
<dbReference type="GO" id="GO:0005524">
    <property type="term" value="F:ATP binding"/>
    <property type="evidence" value="ECO:0007669"/>
    <property type="project" value="UniProtKB-UniRule"/>
</dbReference>
<dbReference type="AlphaFoldDB" id="A0A2H0KC58"/>
<accession>A0A2H0KC58</accession>
<evidence type="ECO:0000313" key="7">
    <source>
        <dbReference type="Proteomes" id="UP000229342"/>
    </source>
</evidence>
<protein>
    <recommendedName>
        <fullName evidence="5">ATP-grasp domain-containing protein</fullName>
    </recommendedName>
</protein>
<dbReference type="Gene3D" id="3.40.50.20">
    <property type="match status" value="1"/>
</dbReference>
<dbReference type="Proteomes" id="UP000229342">
    <property type="component" value="Unassembled WGS sequence"/>
</dbReference>
<dbReference type="EMBL" id="PCVG01000074">
    <property type="protein sequence ID" value="PIQ68183.1"/>
    <property type="molecule type" value="Genomic_DNA"/>
</dbReference>
<dbReference type="GO" id="GO:0008716">
    <property type="term" value="F:D-alanine-D-alanine ligase activity"/>
    <property type="evidence" value="ECO:0007669"/>
    <property type="project" value="InterPro"/>
</dbReference>
<keyword evidence="3" id="KW-0961">Cell wall biogenesis/degradation</keyword>
<dbReference type="Pfam" id="PF07478">
    <property type="entry name" value="Dala_Dala_lig_C"/>
    <property type="match status" value="1"/>
</dbReference>